<dbReference type="EMBL" id="PCWR01000056">
    <property type="protein sequence ID" value="PIR06450.1"/>
    <property type="molecule type" value="Genomic_DNA"/>
</dbReference>
<protein>
    <recommendedName>
        <fullName evidence="1">PD-(D/E)XK endonuclease-like domain-containing protein</fullName>
    </recommendedName>
</protein>
<name>A0A2H0NC34_9BACT</name>
<dbReference type="InterPro" id="IPR011604">
    <property type="entry name" value="PDDEXK-like_dom_sf"/>
</dbReference>
<evidence type="ECO:0000313" key="2">
    <source>
        <dbReference type="EMBL" id="PIR06450.1"/>
    </source>
</evidence>
<dbReference type="Pfam" id="PF12705">
    <property type="entry name" value="PDDEXK_1"/>
    <property type="match status" value="1"/>
</dbReference>
<evidence type="ECO:0000313" key="3">
    <source>
        <dbReference type="Proteomes" id="UP000228867"/>
    </source>
</evidence>
<comment type="caution">
    <text evidence="2">The sequence shown here is derived from an EMBL/GenBank/DDBJ whole genome shotgun (WGS) entry which is preliminary data.</text>
</comment>
<reference evidence="2 3" key="1">
    <citation type="submission" date="2017-09" db="EMBL/GenBank/DDBJ databases">
        <title>Depth-based differentiation of microbial function through sediment-hosted aquifers and enrichment of novel symbionts in the deep terrestrial subsurface.</title>
        <authorList>
            <person name="Probst A.J."/>
            <person name="Ladd B."/>
            <person name="Jarett J.K."/>
            <person name="Geller-Mcgrath D.E."/>
            <person name="Sieber C.M."/>
            <person name="Emerson J.B."/>
            <person name="Anantharaman K."/>
            <person name="Thomas B.C."/>
            <person name="Malmstrom R."/>
            <person name="Stieglmeier M."/>
            <person name="Klingl A."/>
            <person name="Woyke T."/>
            <person name="Ryan C.M."/>
            <person name="Banfield J.F."/>
        </authorList>
    </citation>
    <scope>NUCLEOTIDE SEQUENCE [LARGE SCALE GENOMIC DNA]</scope>
    <source>
        <strain evidence="2">CG11_big_fil_rev_8_21_14_0_20_38_23</strain>
    </source>
</reference>
<evidence type="ECO:0000259" key="1">
    <source>
        <dbReference type="Pfam" id="PF12705"/>
    </source>
</evidence>
<accession>A0A2H0NC34</accession>
<proteinExistence type="predicted"/>
<dbReference type="Proteomes" id="UP000228867">
    <property type="component" value="Unassembled WGS sequence"/>
</dbReference>
<feature type="domain" description="PD-(D/E)XK endonuclease-like" evidence="1">
    <location>
        <begin position="85"/>
        <end position="219"/>
    </location>
</feature>
<sequence length="224" mass="25729">MESDKVVKISPSSLNLYLDCPRCFWLQMNKGIKRPKTPTSSLPNGIDLTLKVYFDHWRGKGGMPPLLKDNLPGRLLADRALISKFRSRTFQIFDNEVKAYFGGILDDALELSDGSIVPLDNKTRGFPPIEPHSSHIIQMSSYTWLLKESGFKTQNLAYLIYWFFNHKNFDLEKPLHFNVSVEELNTNPEFIQKTFRQAVLSLKEPTPPANLKCQFCPYRQGVTD</sequence>
<dbReference type="Gene3D" id="3.90.320.10">
    <property type="match status" value="1"/>
</dbReference>
<organism evidence="2 3">
    <name type="scientific">Candidatus Jorgensenbacteria bacterium CG11_big_fil_rev_8_21_14_0_20_38_23</name>
    <dbReference type="NCBI Taxonomy" id="1974594"/>
    <lineage>
        <taxon>Bacteria</taxon>
        <taxon>Candidatus Joergenseniibacteriota</taxon>
    </lineage>
</organism>
<gene>
    <name evidence="2" type="ORF">COV54_02490</name>
</gene>
<dbReference type="AlphaFoldDB" id="A0A2H0NC34"/>
<dbReference type="InterPro" id="IPR038726">
    <property type="entry name" value="PDDEXK_AddAB-type"/>
</dbReference>